<dbReference type="RefSeq" id="WP_338275827.1">
    <property type="nucleotide sequence ID" value="NZ_AP027266.1"/>
</dbReference>
<feature type="transmembrane region" description="Helical" evidence="8">
    <location>
        <begin position="12"/>
        <end position="34"/>
    </location>
</feature>
<dbReference type="GO" id="GO:0008324">
    <property type="term" value="F:monoatomic cation transmembrane transporter activity"/>
    <property type="evidence" value="ECO:0007669"/>
    <property type="project" value="InterPro"/>
</dbReference>
<dbReference type="EMBL" id="AP027266">
    <property type="protein sequence ID" value="BDW85210.1"/>
    <property type="molecule type" value="Genomic_DNA"/>
</dbReference>
<keyword evidence="6" id="KW-0406">Ion transport</keyword>
<protein>
    <recommendedName>
        <fullName evidence="11">Cation transport protein</fullName>
    </recommendedName>
</protein>
<feature type="transmembrane region" description="Helical" evidence="8">
    <location>
        <begin position="140"/>
        <end position="164"/>
    </location>
</feature>
<accession>A0AA48HCF7</accession>
<evidence type="ECO:0000256" key="4">
    <source>
        <dbReference type="ARBA" id="ARBA00022692"/>
    </source>
</evidence>
<evidence type="ECO:0000256" key="6">
    <source>
        <dbReference type="ARBA" id="ARBA00023065"/>
    </source>
</evidence>
<dbReference type="GO" id="GO:0005886">
    <property type="term" value="C:plasma membrane"/>
    <property type="evidence" value="ECO:0007669"/>
    <property type="project" value="UniProtKB-SubCell"/>
</dbReference>
<evidence type="ECO:0000256" key="1">
    <source>
        <dbReference type="ARBA" id="ARBA00004651"/>
    </source>
</evidence>
<feature type="transmembrane region" description="Helical" evidence="8">
    <location>
        <begin position="74"/>
        <end position="100"/>
    </location>
</feature>
<dbReference type="InterPro" id="IPR003445">
    <property type="entry name" value="Cat_transpt"/>
</dbReference>
<evidence type="ECO:0000256" key="3">
    <source>
        <dbReference type="ARBA" id="ARBA00022475"/>
    </source>
</evidence>
<keyword evidence="3" id="KW-1003">Cell membrane</keyword>
<dbReference type="GO" id="GO:0030001">
    <property type="term" value="P:metal ion transport"/>
    <property type="evidence" value="ECO:0007669"/>
    <property type="project" value="UniProtKB-ARBA"/>
</dbReference>
<evidence type="ECO:0000256" key="8">
    <source>
        <dbReference type="SAM" id="Phobius"/>
    </source>
</evidence>
<keyword evidence="5 8" id="KW-1133">Transmembrane helix</keyword>
<keyword evidence="7 8" id="KW-0472">Membrane</keyword>
<dbReference type="Proteomes" id="UP001337723">
    <property type="component" value="Chromosome"/>
</dbReference>
<evidence type="ECO:0000256" key="2">
    <source>
        <dbReference type="ARBA" id="ARBA00022448"/>
    </source>
</evidence>
<dbReference type="PANTHER" id="PTHR32024:SF3">
    <property type="entry name" value="TRK SYSTEM POTASSIUM UPTAKE PROTEIN"/>
    <property type="match status" value="1"/>
</dbReference>
<proteinExistence type="predicted"/>
<evidence type="ECO:0008006" key="11">
    <source>
        <dbReference type="Google" id="ProtNLM"/>
    </source>
</evidence>
<evidence type="ECO:0000313" key="9">
    <source>
        <dbReference type="EMBL" id="BDW85210.1"/>
    </source>
</evidence>
<dbReference type="AlphaFoldDB" id="A0AA48HCF7"/>
<keyword evidence="2" id="KW-0813">Transport</keyword>
<sequence length="166" mass="17342">MGGAQSWSGLETSGLILVGVAIMGGGVATTAGGLKLLRVYALYKHGAREIERLVHPHSVAGAGRLGRRIRREGAFVAWIFFMLFLSSIAVVVLALTATGLPFEQALMLAIAALATCGPLASVAGTDPVIYLALGDATKMILCAAMIVGRMESLVFLAVLSPGFWRN</sequence>
<organism evidence="9 10">
    <name type="scientific">Roseicyclus marinus</name>
    <dbReference type="NCBI Taxonomy" id="2161673"/>
    <lineage>
        <taxon>Bacteria</taxon>
        <taxon>Pseudomonadati</taxon>
        <taxon>Pseudomonadota</taxon>
        <taxon>Alphaproteobacteria</taxon>
        <taxon>Rhodobacterales</taxon>
        <taxon>Roseobacteraceae</taxon>
        <taxon>Roseicyclus</taxon>
    </lineage>
</organism>
<dbReference type="Pfam" id="PF02386">
    <property type="entry name" value="TrkH"/>
    <property type="match status" value="1"/>
</dbReference>
<evidence type="ECO:0000256" key="5">
    <source>
        <dbReference type="ARBA" id="ARBA00022989"/>
    </source>
</evidence>
<dbReference type="KEGG" id="rmai:MACH21_13870"/>
<keyword evidence="10" id="KW-1185">Reference proteome</keyword>
<dbReference type="PANTHER" id="PTHR32024">
    <property type="entry name" value="TRK SYSTEM POTASSIUM UPTAKE PROTEIN TRKG-RELATED"/>
    <property type="match status" value="1"/>
</dbReference>
<keyword evidence="4 8" id="KW-0812">Transmembrane</keyword>
<gene>
    <name evidence="9" type="ORF">MACH21_13870</name>
</gene>
<evidence type="ECO:0000256" key="7">
    <source>
        <dbReference type="ARBA" id="ARBA00023136"/>
    </source>
</evidence>
<comment type="subcellular location">
    <subcellularLocation>
        <location evidence="1">Cell membrane</location>
        <topology evidence="1">Multi-pass membrane protein</topology>
    </subcellularLocation>
</comment>
<evidence type="ECO:0000313" key="10">
    <source>
        <dbReference type="Proteomes" id="UP001337723"/>
    </source>
</evidence>
<name>A0AA48HCF7_9RHOB</name>
<reference evidence="9 10" key="1">
    <citation type="submission" date="2023-01" db="EMBL/GenBank/DDBJ databases">
        <title>Complete genome sequence of Roseicyclus marinus strain Dej080120_10.</title>
        <authorList>
            <person name="Ueki S."/>
            <person name="Maruyama F."/>
        </authorList>
    </citation>
    <scope>NUCLEOTIDE SEQUENCE [LARGE SCALE GENOMIC DNA]</scope>
    <source>
        <strain evidence="9 10">Dej080120_10</strain>
    </source>
</reference>
<feature type="transmembrane region" description="Helical" evidence="8">
    <location>
        <begin position="106"/>
        <end position="133"/>
    </location>
</feature>